<comment type="caution">
    <text evidence="1">The sequence shown here is derived from an EMBL/GenBank/DDBJ whole genome shotgun (WGS) entry which is preliminary data.</text>
</comment>
<accession>A0A7J7LWU0</accession>
<evidence type="ECO:0000313" key="1">
    <source>
        <dbReference type="EMBL" id="KAF6147059.1"/>
    </source>
</evidence>
<dbReference type="EMBL" id="JACGCM010001948">
    <property type="protein sequence ID" value="KAF6147059.1"/>
    <property type="molecule type" value="Genomic_DNA"/>
</dbReference>
<evidence type="ECO:0000313" key="2">
    <source>
        <dbReference type="Proteomes" id="UP000541444"/>
    </source>
</evidence>
<organism evidence="1 2">
    <name type="scientific">Kingdonia uniflora</name>
    <dbReference type="NCBI Taxonomy" id="39325"/>
    <lineage>
        <taxon>Eukaryota</taxon>
        <taxon>Viridiplantae</taxon>
        <taxon>Streptophyta</taxon>
        <taxon>Embryophyta</taxon>
        <taxon>Tracheophyta</taxon>
        <taxon>Spermatophyta</taxon>
        <taxon>Magnoliopsida</taxon>
        <taxon>Ranunculales</taxon>
        <taxon>Circaeasteraceae</taxon>
        <taxon>Kingdonia</taxon>
    </lineage>
</organism>
<dbReference type="Proteomes" id="UP000541444">
    <property type="component" value="Unassembled WGS sequence"/>
</dbReference>
<keyword evidence="2" id="KW-1185">Reference proteome</keyword>
<feature type="non-terminal residue" evidence="1">
    <location>
        <position position="52"/>
    </location>
</feature>
<proteinExistence type="predicted"/>
<dbReference type="AlphaFoldDB" id="A0A7J7LWU0"/>
<reference evidence="1 2" key="1">
    <citation type="journal article" date="2020" name="IScience">
        <title>Genome Sequencing of the Endangered Kingdonia uniflora (Circaeasteraceae, Ranunculales) Reveals Potential Mechanisms of Evolutionary Specialization.</title>
        <authorList>
            <person name="Sun Y."/>
            <person name="Deng T."/>
            <person name="Zhang A."/>
            <person name="Moore M.J."/>
            <person name="Landis J.B."/>
            <person name="Lin N."/>
            <person name="Zhang H."/>
            <person name="Zhang X."/>
            <person name="Huang J."/>
            <person name="Zhang X."/>
            <person name="Sun H."/>
            <person name="Wang H."/>
        </authorList>
    </citation>
    <scope>NUCLEOTIDE SEQUENCE [LARGE SCALE GENOMIC DNA]</scope>
    <source>
        <strain evidence="1">TB1705</strain>
        <tissue evidence="1">Leaf</tissue>
    </source>
</reference>
<name>A0A7J7LWU0_9MAGN</name>
<sequence>SLSYLVNKFPKKYSCYTKDKFSQKYICCDTQKTSFHKNIAVEIHKRQVFTKI</sequence>
<protein>
    <submittedName>
        <fullName evidence="1">Uncharacterized protein</fullName>
    </submittedName>
</protein>
<gene>
    <name evidence="1" type="ORF">GIB67_036778</name>
</gene>